<dbReference type="PROSITE" id="PS50103">
    <property type="entry name" value="ZF_C3H1"/>
    <property type="match status" value="1"/>
</dbReference>
<feature type="zinc finger region" description="C3H1-type" evidence="7">
    <location>
        <begin position="190"/>
        <end position="212"/>
    </location>
</feature>
<feature type="domain" description="C3H1-type" evidence="8">
    <location>
        <begin position="190"/>
        <end position="212"/>
    </location>
</feature>
<evidence type="ECO:0000259" key="8">
    <source>
        <dbReference type="PROSITE" id="PS50103"/>
    </source>
</evidence>
<keyword evidence="5" id="KW-0238">DNA-binding</keyword>
<dbReference type="OrthoDB" id="410307at2759"/>
<protein>
    <recommendedName>
        <fullName evidence="8">C3H1-type domain-containing protein</fullName>
    </recommendedName>
</protein>
<dbReference type="Pfam" id="PF12796">
    <property type="entry name" value="Ank_2"/>
    <property type="match status" value="1"/>
</dbReference>
<dbReference type="Pfam" id="PF18044">
    <property type="entry name" value="zf-CCCH_4"/>
    <property type="match status" value="1"/>
</dbReference>
<keyword evidence="1 7" id="KW-0479">Metal-binding</keyword>
<evidence type="ECO:0000256" key="4">
    <source>
        <dbReference type="ARBA" id="ARBA00022833"/>
    </source>
</evidence>
<dbReference type="InterPro" id="IPR000571">
    <property type="entry name" value="Znf_CCCH"/>
</dbReference>
<dbReference type="InterPro" id="IPR002110">
    <property type="entry name" value="Ankyrin_rpt"/>
</dbReference>
<dbReference type="InterPro" id="IPR036770">
    <property type="entry name" value="Ankyrin_rpt-contain_sf"/>
</dbReference>
<dbReference type="PANTHER" id="PTHR14493:SF87">
    <property type="entry name" value="ZINC FINGER CCCH DOMAIN-CONTAINING PROTEIN 66"/>
    <property type="match status" value="1"/>
</dbReference>
<dbReference type="InterPro" id="IPR045234">
    <property type="entry name" value="Unkempt-like"/>
</dbReference>
<feature type="repeat" description="ANK" evidence="6">
    <location>
        <begin position="113"/>
        <end position="148"/>
    </location>
</feature>
<evidence type="ECO:0000313" key="10">
    <source>
        <dbReference type="Proteomes" id="UP000652761"/>
    </source>
</evidence>
<dbReference type="SMART" id="SM00248">
    <property type="entry name" value="ANK"/>
    <property type="match status" value="2"/>
</dbReference>
<dbReference type="InterPro" id="IPR041367">
    <property type="entry name" value="Znf-CCCH_4"/>
</dbReference>
<dbReference type="AlphaFoldDB" id="A0A843VWI1"/>
<evidence type="ECO:0000256" key="6">
    <source>
        <dbReference type="PROSITE-ProRule" id="PRU00023"/>
    </source>
</evidence>
<sequence>MCSGPDTLKRKPAMAIGHAAGEGADDVGGEKRSRGAVLLELSAADDLAGFRRAVEQDGLDVDLAFPWYGRWGRRMGLEPRTPLMVAAMYGSTAVLGYILATGAADVNRSCGSDQATALHCAAAGGAPSCVEAARLLVEASASVDAVDAAGNRPGDVIPRKVVAPGGSPKTGPLENARRRDPRKYHYSCVPCPEFRKGACRNGDACDYAHGVFESWLHPAQYRTRLCKDEVGCTRRVCFFAHKPEELRAPTSPAGSVLPSPRSPALPPLDVATAAAAASLMLNQPLSPTAASSAMAAASVWLNQAGTGMMTPTRQLAGSRLKAGLSARKSDIDMDLLSLDGYQKQLLDEYASLSSPKSWKSSLPGAAASSLASDYGELLGSLESPSLLSQLQGLSLRQSQAATGTGATQFQSPAGIQMHQNMSQQLLSGYSSSNLPSSPSLRASSGSSFGIDHSLAAAIMNSRSSAFAKRSQSFIDRGAMSRLSGLSTANTVAAGADLSSWGSPDGKLDWGIQGEELNKLRKSASFGIRSNGMPATMAASSEEPDVSWVQSLVKDGPPLPGHFIPDQQQKQHQVGGFGELRAQDVLSPWVEQLYMEQEQLVA</sequence>
<dbReference type="Gene3D" id="3.30.1370.210">
    <property type="match status" value="1"/>
</dbReference>
<gene>
    <name evidence="9" type="ORF">Taro_029963</name>
</gene>
<evidence type="ECO:0000313" key="9">
    <source>
        <dbReference type="EMBL" id="MQL97284.1"/>
    </source>
</evidence>
<keyword evidence="2" id="KW-0677">Repeat</keyword>
<dbReference type="GO" id="GO:0010468">
    <property type="term" value="P:regulation of gene expression"/>
    <property type="evidence" value="ECO:0007669"/>
    <property type="project" value="UniProtKB-ARBA"/>
</dbReference>
<dbReference type="GO" id="GO:0003677">
    <property type="term" value="F:DNA binding"/>
    <property type="evidence" value="ECO:0007669"/>
    <property type="project" value="UniProtKB-KW"/>
</dbReference>
<proteinExistence type="predicted"/>
<dbReference type="GO" id="GO:0008270">
    <property type="term" value="F:zinc ion binding"/>
    <property type="evidence" value="ECO:0007669"/>
    <property type="project" value="UniProtKB-KW"/>
</dbReference>
<keyword evidence="4 7" id="KW-0862">Zinc</keyword>
<dbReference type="FunFam" id="3.30.1370.210:FF:000007">
    <property type="entry name" value="Zinc finger CCCH domain-containing protein"/>
    <property type="match status" value="1"/>
</dbReference>
<organism evidence="9 10">
    <name type="scientific">Colocasia esculenta</name>
    <name type="common">Wild taro</name>
    <name type="synonym">Arum esculentum</name>
    <dbReference type="NCBI Taxonomy" id="4460"/>
    <lineage>
        <taxon>Eukaryota</taxon>
        <taxon>Viridiplantae</taxon>
        <taxon>Streptophyta</taxon>
        <taxon>Embryophyta</taxon>
        <taxon>Tracheophyta</taxon>
        <taxon>Spermatophyta</taxon>
        <taxon>Magnoliopsida</taxon>
        <taxon>Liliopsida</taxon>
        <taxon>Araceae</taxon>
        <taxon>Aroideae</taxon>
        <taxon>Colocasieae</taxon>
        <taxon>Colocasia</taxon>
    </lineage>
</organism>
<evidence type="ECO:0000256" key="7">
    <source>
        <dbReference type="PROSITE-ProRule" id="PRU00723"/>
    </source>
</evidence>
<keyword evidence="3 7" id="KW-0863">Zinc-finger</keyword>
<dbReference type="SMART" id="SM00356">
    <property type="entry name" value="ZnF_C3H1"/>
    <property type="match status" value="2"/>
</dbReference>
<keyword evidence="10" id="KW-1185">Reference proteome</keyword>
<reference evidence="9" key="1">
    <citation type="submission" date="2017-07" db="EMBL/GenBank/DDBJ databases">
        <title>Taro Niue Genome Assembly and Annotation.</title>
        <authorList>
            <person name="Atibalentja N."/>
            <person name="Keating K."/>
            <person name="Fields C.J."/>
        </authorList>
    </citation>
    <scope>NUCLEOTIDE SEQUENCE</scope>
    <source>
        <strain evidence="9">Niue_2</strain>
        <tissue evidence="9">Leaf</tissue>
    </source>
</reference>
<dbReference type="SUPFAM" id="SSF48403">
    <property type="entry name" value="Ankyrin repeat"/>
    <property type="match status" value="1"/>
</dbReference>
<evidence type="ECO:0000256" key="1">
    <source>
        <dbReference type="ARBA" id="ARBA00022723"/>
    </source>
</evidence>
<accession>A0A843VWI1</accession>
<evidence type="ECO:0000256" key="2">
    <source>
        <dbReference type="ARBA" id="ARBA00022737"/>
    </source>
</evidence>
<evidence type="ECO:0000256" key="5">
    <source>
        <dbReference type="ARBA" id="ARBA00023125"/>
    </source>
</evidence>
<comment type="caution">
    <text evidence="9">The sequence shown here is derived from an EMBL/GenBank/DDBJ whole genome shotgun (WGS) entry which is preliminary data.</text>
</comment>
<evidence type="ECO:0000256" key="3">
    <source>
        <dbReference type="ARBA" id="ARBA00022771"/>
    </source>
</evidence>
<dbReference type="PANTHER" id="PTHR14493">
    <property type="entry name" value="UNKEMPT FAMILY MEMBER"/>
    <property type="match status" value="1"/>
</dbReference>
<dbReference type="Gene3D" id="1.25.40.20">
    <property type="entry name" value="Ankyrin repeat-containing domain"/>
    <property type="match status" value="1"/>
</dbReference>
<keyword evidence="6" id="KW-0040">ANK repeat</keyword>
<dbReference type="PROSITE" id="PS50088">
    <property type="entry name" value="ANK_REPEAT"/>
    <property type="match status" value="1"/>
</dbReference>
<dbReference type="Proteomes" id="UP000652761">
    <property type="component" value="Unassembled WGS sequence"/>
</dbReference>
<name>A0A843VWI1_COLES</name>
<dbReference type="EMBL" id="NMUH01002026">
    <property type="protein sequence ID" value="MQL97284.1"/>
    <property type="molecule type" value="Genomic_DNA"/>
</dbReference>